<organism evidence="2 3">
    <name type="scientific">Rhodohalobacter sulfatireducens</name>
    <dbReference type="NCBI Taxonomy" id="2911366"/>
    <lineage>
        <taxon>Bacteria</taxon>
        <taxon>Pseudomonadati</taxon>
        <taxon>Balneolota</taxon>
        <taxon>Balneolia</taxon>
        <taxon>Balneolales</taxon>
        <taxon>Balneolaceae</taxon>
        <taxon>Rhodohalobacter</taxon>
    </lineage>
</organism>
<dbReference type="InterPro" id="IPR052564">
    <property type="entry name" value="N-acetyltrans/Recomb-assoc"/>
</dbReference>
<name>A0ABS9KDD8_9BACT</name>
<dbReference type="InterPro" id="IPR000182">
    <property type="entry name" value="GNAT_dom"/>
</dbReference>
<dbReference type="CDD" id="cd04301">
    <property type="entry name" value="NAT_SF"/>
    <property type="match status" value="1"/>
</dbReference>
<evidence type="ECO:0000313" key="2">
    <source>
        <dbReference type="EMBL" id="MCG2588872.1"/>
    </source>
</evidence>
<sequence length="157" mass="18014">MESKLKIRRFQPPDTDQIAQLFHDTIRSVNLGDYSEKQVKARAPDDIYSRDWKEKCSSTYTLVADSNGIVAGFAQLDDDGHIDCFYSHKDFQGQGIGRLLFEKIESEAQKRNLTRLFLEASITAKVFFKKIGFAVTKKQTVKIRGAKLINYIMEKEL</sequence>
<accession>A0ABS9KDD8</accession>
<dbReference type="EMBL" id="JAKLWS010000010">
    <property type="protein sequence ID" value="MCG2588872.1"/>
    <property type="molecule type" value="Genomic_DNA"/>
</dbReference>
<dbReference type="PANTHER" id="PTHR43451:SF1">
    <property type="entry name" value="ACETYLTRANSFERASE"/>
    <property type="match status" value="1"/>
</dbReference>
<protein>
    <submittedName>
        <fullName evidence="2">GNAT family N-acetyltransferase</fullName>
    </submittedName>
</protein>
<reference evidence="2" key="2">
    <citation type="submission" date="2024-05" db="EMBL/GenBank/DDBJ databases">
        <title>Rhodohalobacter halophilus gen. nov., sp. nov., a moderately halophilic member of the family Balneolaceae.</title>
        <authorList>
            <person name="Xia J."/>
        </authorList>
    </citation>
    <scope>NUCLEOTIDE SEQUENCE</scope>
    <source>
        <strain evidence="2">WB101</strain>
    </source>
</reference>
<gene>
    <name evidence="2" type="ORF">L6773_09860</name>
</gene>
<dbReference type="Gene3D" id="3.40.630.30">
    <property type="match status" value="1"/>
</dbReference>
<evidence type="ECO:0000313" key="3">
    <source>
        <dbReference type="Proteomes" id="UP001165366"/>
    </source>
</evidence>
<dbReference type="Proteomes" id="UP001165366">
    <property type="component" value="Unassembled WGS sequence"/>
</dbReference>
<comment type="caution">
    <text evidence="2">The sequence shown here is derived from an EMBL/GenBank/DDBJ whole genome shotgun (WGS) entry which is preliminary data.</text>
</comment>
<dbReference type="SUPFAM" id="SSF55729">
    <property type="entry name" value="Acyl-CoA N-acyltransferases (Nat)"/>
    <property type="match status" value="1"/>
</dbReference>
<dbReference type="RefSeq" id="WP_237853861.1">
    <property type="nucleotide sequence ID" value="NZ_JAKLWS010000010.1"/>
</dbReference>
<keyword evidence="3" id="KW-1185">Reference proteome</keyword>
<proteinExistence type="predicted"/>
<reference evidence="2" key="1">
    <citation type="submission" date="2022-01" db="EMBL/GenBank/DDBJ databases">
        <authorList>
            <person name="Wang Y."/>
        </authorList>
    </citation>
    <scope>NUCLEOTIDE SEQUENCE</scope>
    <source>
        <strain evidence="2">WB101</strain>
    </source>
</reference>
<dbReference type="PANTHER" id="PTHR43451">
    <property type="entry name" value="ACETYLTRANSFERASE (GNAT) FAMILY PROTEIN"/>
    <property type="match status" value="1"/>
</dbReference>
<dbReference type="InterPro" id="IPR016181">
    <property type="entry name" value="Acyl_CoA_acyltransferase"/>
</dbReference>
<evidence type="ECO:0000259" key="1">
    <source>
        <dbReference type="PROSITE" id="PS51186"/>
    </source>
</evidence>
<feature type="domain" description="N-acetyltransferase" evidence="1">
    <location>
        <begin position="5"/>
        <end position="157"/>
    </location>
</feature>
<dbReference type="Pfam" id="PF13673">
    <property type="entry name" value="Acetyltransf_10"/>
    <property type="match status" value="1"/>
</dbReference>
<dbReference type="PROSITE" id="PS51186">
    <property type="entry name" value="GNAT"/>
    <property type="match status" value="1"/>
</dbReference>